<accession>A0A2A7UYZ9</accession>
<reference evidence="2" key="1">
    <citation type="submission" date="2017-09" db="EMBL/GenBank/DDBJ databases">
        <title>FDA dAtabase for Regulatory Grade micrObial Sequences (FDA-ARGOS): Supporting development and validation of Infectious Disease Dx tests.</title>
        <authorList>
            <person name="Minogue T."/>
            <person name="Wolcott M."/>
            <person name="Wasieloski L."/>
            <person name="Aguilar W."/>
            <person name="Moore D."/>
            <person name="Tallon L."/>
            <person name="Sadzewicz L."/>
            <person name="Ott S."/>
            <person name="Zhao X."/>
            <person name="Nagaraj S."/>
            <person name="Vavikolanu K."/>
            <person name="Aluvathingal J."/>
            <person name="Nadendla S."/>
            <person name="Sichtig H."/>
        </authorList>
    </citation>
    <scope>NUCLEOTIDE SEQUENCE [LARGE SCALE GENOMIC DNA]</scope>
    <source>
        <strain evidence="2">FDAARGOS_394</strain>
    </source>
</reference>
<dbReference type="AlphaFoldDB" id="A0A2A7UYZ9"/>
<dbReference type="STRING" id="1219032.GCA_001515545_02054"/>
<keyword evidence="2" id="KW-1185">Reference proteome</keyword>
<organism evidence="1 2">
    <name type="scientific">Comamonas terrigena</name>
    <dbReference type="NCBI Taxonomy" id="32013"/>
    <lineage>
        <taxon>Bacteria</taxon>
        <taxon>Pseudomonadati</taxon>
        <taxon>Pseudomonadota</taxon>
        <taxon>Betaproteobacteria</taxon>
        <taxon>Burkholderiales</taxon>
        <taxon>Comamonadaceae</taxon>
        <taxon>Comamonas</taxon>
    </lineage>
</organism>
<dbReference type="InterPro" id="IPR036388">
    <property type="entry name" value="WH-like_DNA-bd_sf"/>
</dbReference>
<comment type="caution">
    <text evidence="1">The sequence shown here is derived from an EMBL/GenBank/DDBJ whole genome shotgun (WGS) entry which is preliminary data.</text>
</comment>
<evidence type="ECO:0000313" key="1">
    <source>
        <dbReference type="EMBL" id="PEH90522.1"/>
    </source>
</evidence>
<dbReference type="InterPro" id="IPR036390">
    <property type="entry name" value="WH_DNA-bd_sf"/>
</dbReference>
<dbReference type="SUPFAM" id="SSF46785">
    <property type="entry name" value="Winged helix' DNA-binding domain"/>
    <property type="match status" value="1"/>
</dbReference>
<evidence type="ECO:0000313" key="2">
    <source>
        <dbReference type="Proteomes" id="UP000220246"/>
    </source>
</evidence>
<gene>
    <name evidence="1" type="ORF">CRM82_19695</name>
</gene>
<sequence length="139" mass="15083">MSAAALYFGAALHRAHAVLQQRLDERLGDWHGLSLGGYHLLQALEATPGLALPALARALLQPMVPTLRQVLPMEKTGLLERVDGRVRLRPAGRQLLVEARQTVEAAYARALQAPGVEADRVAVCLPLLEQLALAVRGMR</sequence>
<dbReference type="RefSeq" id="WP_066536977.1">
    <property type="nucleotide sequence ID" value="NZ_DALZQJ010000011.1"/>
</dbReference>
<dbReference type="GeneID" id="80802858"/>
<protein>
    <submittedName>
        <fullName evidence="1">AsnC family transcriptional regulator</fullName>
    </submittedName>
</protein>
<dbReference type="EMBL" id="PDEA01000001">
    <property type="protein sequence ID" value="PEH90522.1"/>
    <property type="molecule type" value="Genomic_DNA"/>
</dbReference>
<dbReference type="Gene3D" id="1.10.10.10">
    <property type="entry name" value="Winged helix-like DNA-binding domain superfamily/Winged helix DNA-binding domain"/>
    <property type="match status" value="1"/>
</dbReference>
<dbReference type="Proteomes" id="UP000220246">
    <property type="component" value="Unassembled WGS sequence"/>
</dbReference>
<proteinExistence type="predicted"/>
<name>A0A2A7UYZ9_COMTR</name>